<dbReference type="CDD" id="cd10322">
    <property type="entry name" value="SLC5sbd"/>
    <property type="match status" value="1"/>
</dbReference>
<dbReference type="InterPro" id="IPR001734">
    <property type="entry name" value="Na/solute_symporter"/>
</dbReference>
<keyword evidence="7 14" id="KW-1133">Transmembrane helix</keyword>
<feature type="transmembrane region" description="Helical" evidence="14">
    <location>
        <begin position="441"/>
        <end position="460"/>
    </location>
</feature>
<dbReference type="Proteomes" id="UP000564573">
    <property type="component" value="Unassembled WGS sequence"/>
</dbReference>
<dbReference type="AlphaFoldDB" id="A0A839XPB1"/>
<gene>
    <name evidence="15" type="ORF">FB384_003421</name>
</gene>
<dbReference type="InterPro" id="IPR038377">
    <property type="entry name" value="Na/Glc_symporter_sf"/>
</dbReference>
<keyword evidence="10 14" id="KW-0472">Membrane</keyword>
<evidence type="ECO:0000256" key="3">
    <source>
        <dbReference type="ARBA" id="ARBA00022448"/>
    </source>
</evidence>
<sequence>MLEKQVILTVFAAILAYLAYRSWRRTRTYEDFNLAGRKTGLFPMVCTLGAAEFNTATLIGGASVAYMYGTVGLYYTSLIFIFVFGIYAVTVAQPYRRLRISTIAEFFERRFHGPRGEATRAVASAITLTLTWMLPPIYLAGLSVITTVLLGIDPKVTVVGLVLFCLVLALGGGFMTAISFDVVAYVMILVFIPVVFVIGWTQADGLSGLSNVFDPQYLSFSPVWDLEAYGFAAVLTWGFQNIMSYIAAPWYGQRMFSARSAKVARTAMVINTVLITLLYGLVAGTTMMARVLVPDLKSPEEALPRLVVDYAPSLLQGLILVMLLLVGTSTMIAIWNSAVSIATNDIARRYIVPGRSEGFYVKVGRGVFLALGLSTLVVALTIVGNIMLVLTYISVYSSLLAVPILAGLYWKRFTTNAALAAMVSGAIYVTIGLVVGFPYHLISPIGFAISVVVGIVVTLAGPKQVPAEVEDFFLRVHGRSEGERGGEKDMAHV</sequence>
<feature type="transmembrane region" description="Helical" evidence="14">
    <location>
        <begin position="6"/>
        <end position="23"/>
    </location>
</feature>
<protein>
    <submittedName>
        <fullName evidence="15">SSS family solute:Na+ symporter</fullName>
    </submittedName>
</protein>
<evidence type="ECO:0000313" key="15">
    <source>
        <dbReference type="EMBL" id="MBB3664517.1"/>
    </source>
</evidence>
<dbReference type="Pfam" id="PF00474">
    <property type="entry name" value="SSF"/>
    <property type="match status" value="1"/>
</dbReference>
<evidence type="ECO:0000256" key="9">
    <source>
        <dbReference type="ARBA" id="ARBA00023065"/>
    </source>
</evidence>
<keyword evidence="6" id="KW-0769">Symport</keyword>
<comment type="caution">
    <text evidence="15">The sequence shown here is derived from an EMBL/GenBank/DDBJ whole genome shotgun (WGS) entry which is preliminary data.</text>
</comment>
<evidence type="ECO:0000313" key="16">
    <source>
        <dbReference type="Proteomes" id="UP000564573"/>
    </source>
</evidence>
<dbReference type="GO" id="GO:0015293">
    <property type="term" value="F:symporter activity"/>
    <property type="evidence" value="ECO:0007669"/>
    <property type="project" value="UniProtKB-KW"/>
</dbReference>
<evidence type="ECO:0000256" key="2">
    <source>
        <dbReference type="ARBA" id="ARBA00006434"/>
    </source>
</evidence>
<evidence type="ECO:0000256" key="14">
    <source>
        <dbReference type="SAM" id="Phobius"/>
    </source>
</evidence>
<dbReference type="PANTHER" id="PTHR48086:SF3">
    <property type="entry name" value="SODIUM_PROLINE SYMPORTER"/>
    <property type="match status" value="1"/>
</dbReference>
<feature type="transmembrane region" description="Helical" evidence="14">
    <location>
        <begin position="156"/>
        <end position="175"/>
    </location>
</feature>
<feature type="transmembrane region" description="Helical" evidence="14">
    <location>
        <begin position="269"/>
        <end position="293"/>
    </location>
</feature>
<feature type="transmembrane region" description="Helical" evidence="14">
    <location>
        <begin position="359"/>
        <end position="383"/>
    </location>
</feature>
<keyword evidence="4" id="KW-1003">Cell membrane</keyword>
<dbReference type="RefSeq" id="WP_183784265.1">
    <property type="nucleotide sequence ID" value="NZ_JACIBS010000001.1"/>
</dbReference>
<keyword evidence="11" id="KW-0739">Sodium transport</keyword>
<organism evidence="15 16">
    <name type="scientific">Prauserella sediminis</name>
    <dbReference type="NCBI Taxonomy" id="577680"/>
    <lineage>
        <taxon>Bacteria</taxon>
        <taxon>Bacillati</taxon>
        <taxon>Actinomycetota</taxon>
        <taxon>Actinomycetes</taxon>
        <taxon>Pseudonocardiales</taxon>
        <taxon>Pseudonocardiaceae</taxon>
        <taxon>Prauserella</taxon>
        <taxon>Prauserella salsuginis group</taxon>
    </lineage>
</organism>
<feature type="transmembrane region" description="Helical" evidence="14">
    <location>
        <begin position="125"/>
        <end position="150"/>
    </location>
</feature>
<comment type="subcellular location">
    <subcellularLocation>
        <location evidence="1">Cell membrane</location>
        <topology evidence="1">Multi-pass membrane protein</topology>
    </subcellularLocation>
</comment>
<dbReference type="PANTHER" id="PTHR48086">
    <property type="entry name" value="SODIUM/PROLINE SYMPORTER-RELATED"/>
    <property type="match status" value="1"/>
</dbReference>
<feature type="transmembrane region" description="Helical" evidence="14">
    <location>
        <begin position="389"/>
        <end position="410"/>
    </location>
</feature>
<evidence type="ECO:0000256" key="4">
    <source>
        <dbReference type="ARBA" id="ARBA00022475"/>
    </source>
</evidence>
<keyword evidence="9" id="KW-0406">Ion transport</keyword>
<dbReference type="GO" id="GO:0006814">
    <property type="term" value="P:sodium ion transport"/>
    <property type="evidence" value="ECO:0007669"/>
    <property type="project" value="UniProtKB-KW"/>
</dbReference>
<evidence type="ECO:0000256" key="1">
    <source>
        <dbReference type="ARBA" id="ARBA00004651"/>
    </source>
</evidence>
<evidence type="ECO:0000256" key="8">
    <source>
        <dbReference type="ARBA" id="ARBA00023053"/>
    </source>
</evidence>
<keyword evidence="3" id="KW-0813">Transport</keyword>
<comment type="catalytic activity">
    <reaction evidence="12">
        <text>L-proline(in) + Na(+)(in) = L-proline(out) + Na(+)(out)</text>
        <dbReference type="Rhea" id="RHEA:28967"/>
        <dbReference type="ChEBI" id="CHEBI:29101"/>
        <dbReference type="ChEBI" id="CHEBI:60039"/>
    </reaction>
</comment>
<evidence type="ECO:0000256" key="5">
    <source>
        <dbReference type="ARBA" id="ARBA00022692"/>
    </source>
</evidence>
<dbReference type="InterPro" id="IPR050277">
    <property type="entry name" value="Sodium:Solute_Symporter"/>
</dbReference>
<feature type="transmembrane region" description="Helical" evidence="14">
    <location>
        <begin position="44"/>
        <end position="68"/>
    </location>
</feature>
<feature type="transmembrane region" description="Helical" evidence="14">
    <location>
        <begin position="417"/>
        <end position="435"/>
    </location>
</feature>
<evidence type="ECO:0000256" key="12">
    <source>
        <dbReference type="ARBA" id="ARBA00033708"/>
    </source>
</evidence>
<proteinExistence type="inferred from homology"/>
<feature type="transmembrane region" description="Helical" evidence="14">
    <location>
        <begin position="182"/>
        <end position="203"/>
    </location>
</feature>
<dbReference type="GO" id="GO:0005886">
    <property type="term" value="C:plasma membrane"/>
    <property type="evidence" value="ECO:0007669"/>
    <property type="project" value="UniProtKB-SubCell"/>
</dbReference>
<evidence type="ECO:0000256" key="10">
    <source>
        <dbReference type="ARBA" id="ARBA00023136"/>
    </source>
</evidence>
<feature type="transmembrane region" description="Helical" evidence="14">
    <location>
        <begin position="228"/>
        <end position="248"/>
    </location>
</feature>
<keyword evidence="8" id="KW-0915">Sodium</keyword>
<evidence type="ECO:0000256" key="7">
    <source>
        <dbReference type="ARBA" id="ARBA00022989"/>
    </source>
</evidence>
<accession>A0A839XPB1</accession>
<dbReference type="PROSITE" id="PS50283">
    <property type="entry name" value="NA_SOLUT_SYMP_3"/>
    <property type="match status" value="1"/>
</dbReference>
<feature type="transmembrane region" description="Helical" evidence="14">
    <location>
        <begin position="74"/>
        <end position="92"/>
    </location>
</feature>
<name>A0A839XPB1_9PSEU</name>
<feature type="transmembrane region" description="Helical" evidence="14">
    <location>
        <begin position="313"/>
        <end position="338"/>
    </location>
</feature>
<evidence type="ECO:0000256" key="13">
    <source>
        <dbReference type="RuleBase" id="RU362091"/>
    </source>
</evidence>
<reference evidence="15 16" key="1">
    <citation type="submission" date="2020-08" db="EMBL/GenBank/DDBJ databases">
        <title>Sequencing the genomes of 1000 actinobacteria strains.</title>
        <authorList>
            <person name="Klenk H.-P."/>
        </authorList>
    </citation>
    <scope>NUCLEOTIDE SEQUENCE [LARGE SCALE GENOMIC DNA]</scope>
    <source>
        <strain evidence="15 16">DSM 45267</strain>
    </source>
</reference>
<keyword evidence="5 14" id="KW-0812">Transmembrane</keyword>
<evidence type="ECO:0000256" key="6">
    <source>
        <dbReference type="ARBA" id="ARBA00022847"/>
    </source>
</evidence>
<evidence type="ECO:0000256" key="11">
    <source>
        <dbReference type="ARBA" id="ARBA00023201"/>
    </source>
</evidence>
<comment type="similarity">
    <text evidence="2 13">Belongs to the sodium:solute symporter (SSF) (TC 2.A.21) family.</text>
</comment>
<keyword evidence="16" id="KW-1185">Reference proteome</keyword>
<dbReference type="EMBL" id="JACIBS010000001">
    <property type="protein sequence ID" value="MBB3664517.1"/>
    <property type="molecule type" value="Genomic_DNA"/>
</dbReference>
<dbReference type="Gene3D" id="1.20.1730.10">
    <property type="entry name" value="Sodium/glucose cotransporter"/>
    <property type="match status" value="1"/>
</dbReference>